<feature type="transmembrane region" description="Helical" evidence="11">
    <location>
        <begin position="32"/>
        <end position="54"/>
    </location>
</feature>
<evidence type="ECO:0000256" key="11">
    <source>
        <dbReference type="SAM" id="Phobius"/>
    </source>
</evidence>
<gene>
    <name evidence="13" type="ORF">AV274_3418</name>
</gene>
<evidence type="ECO:0000256" key="5">
    <source>
        <dbReference type="ARBA" id="ARBA00022927"/>
    </source>
</evidence>
<feature type="domain" description="Translocon Sec61/SecY plug" evidence="12">
    <location>
        <begin position="40"/>
        <end position="74"/>
    </location>
</feature>
<evidence type="ECO:0000256" key="6">
    <source>
        <dbReference type="ARBA" id="ARBA00022989"/>
    </source>
</evidence>
<dbReference type="SUPFAM" id="SSF103491">
    <property type="entry name" value="Preprotein translocase SecY subunit"/>
    <property type="match status" value="1"/>
</dbReference>
<feature type="transmembrane region" description="Helical" evidence="11">
    <location>
        <begin position="275"/>
        <end position="296"/>
    </location>
</feature>
<dbReference type="InterPro" id="IPR023201">
    <property type="entry name" value="SecY_dom_sf"/>
</dbReference>
<name>A0A196SG12_BLAHN</name>
<comment type="subcellular location">
    <subcellularLocation>
        <location evidence="1">Endomembrane system</location>
        <topology evidence="1">Multi-pass membrane protein</topology>
    </subcellularLocation>
    <subcellularLocation>
        <location evidence="9">Membrane</location>
        <topology evidence="9">Multi-pass membrane protein</topology>
    </subcellularLocation>
</comment>
<accession>A0A196SG12</accession>
<feature type="transmembrane region" description="Helical" evidence="11">
    <location>
        <begin position="234"/>
        <end position="255"/>
    </location>
</feature>
<dbReference type="PROSITE" id="PS00756">
    <property type="entry name" value="SECY_2"/>
    <property type="match status" value="1"/>
</dbReference>
<dbReference type="GO" id="GO:0016020">
    <property type="term" value="C:membrane"/>
    <property type="evidence" value="ECO:0007669"/>
    <property type="project" value="UniProtKB-SubCell"/>
</dbReference>
<feature type="transmembrane region" description="Helical" evidence="11">
    <location>
        <begin position="119"/>
        <end position="138"/>
    </location>
</feature>
<feature type="transmembrane region" description="Helical" evidence="11">
    <location>
        <begin position="424"/>
        <end position="445"/>
    </location>
</feature>
<feature type="transmembrane region" description="Helical" evidence="11">
    <location>
        <begin position="168"/>
        <end position="188"/>
    </location>
</feature>
<feature type="transmembrane region" description="Helical" evidence="11">
    <location>
        <begin position="79"/>
        <end position="99"/>
    </location>
</feature>
<dbReference type="InterPro" id="IPR019561">
    <property type="entry name" value="Translocon_Sec61/SecY_plug_dom"/>
</dbReference>
<dbReference type="PANTHER" id="PTHR10906">
    <property type="entry name" value="SECY/SEC61-ALPHA FAMILY MEMBER"/>
    <property type="match status" value="1"/>
</dbReference>
<evidence type="ECO:0000259" key="12">
    <source>
        <dbReference type="Pfam" id="PF10559"/>
    </source>
</evidence>
<dbReference type="GO" id="GO:0015031">
    <property type="term" value="P:protein transport"/>
    <property type="evidence" value="ECO:0007669"/>
    <property type="project" value="UniProtKB-KW"/>
</dbReference>
<comment type="caution">
    <text evidence="13">The sequence shown here is derived from an EMBL/GenBank/DDBJ whole genome shotgun (WGS) entry which is preliminary data.</text>
</comment>
<organism evidence="13 14">
    <name type="scientific">Blastocystis sp. subtype 1 (strain ATCC 50177 / NandII)</name>
    <dbReference type="NCBI Taxonomy" id="478820"/>
    <lineage>
        <taxon>Eukaryota</taxon>
        <taxon>Sar</taxon>
        <taxon>Stramenopiles</taxon>
        <taxon>Bigyra</taxon>
        <taxon>Opalozoa</taxon>
        <taxon>Opalinata</taxon>
        <taxon>Blastocystidae</taxon>
        <taxon>Blastocystis</taxon>
    </lineage>
</organism>
<dbReference type="InterPro" id="IPR030659">
    <property type="entry name" value="SecY_CS"/>
</dbReference>
<evidence type="ECO:0000256" key="1">
    <source>
        <dbReference type="ARBA" id="ARBA00004127"/>
    </source>
</evidence>
<evidence type="ECO:0000256" key="8">
    <source>
        <dbReference type="ARBA" id="ARBA00023136"/>
    </source>
</evidence>
<evidence type="ECO:0000313" key="13">
    <source>
        <dbReference type="EMBL" id="OAO14909.1"/>
    </source>
</evidence>
<evidence type="ECO:0000256" key="3">
    <source>
        <dbReference type="ARBA" id="ARBA00022448"/>
    </source>
</evidence>
<dbReference type="STRING" id="478820.A0A196SG12"/>
<dbReference type="PIRSF" id="PIRSF004557">
    <property type="entry name" value="SecY"/>
    <property type="match status" value="1"/>
</dbReference>
<dbReference type="GO" id="GO:0012505">
    <property type="term" value="C:endomembrane system"/>
    <property type="evidence" value="ECO:0007669"/>
    <property type="project" value="UniProtKB-SubCell"/>
</dbReference>
<keyword evidence="8 11" id="KW-0472">Membrane</keyword>
<evidence type="ECO:0000256" key="9">
    <source>
        <dbReference type="RuleBase" id="RU003484"/>
    </source>
</evidence>
<sequence length="460" mass="51144">MKFDLLHICEPLCGFLPEVKNPEKKVPFRERCLWTVVALFVYLVCCQIPLYGIANAASSDPLYWLRAITGSNRGTLMELGISPIVTSSMIMQLLTGLKLVVFDQSVKEERQLFESVQKLFGIILTIATAFVYVVSGHVRSGERAGLLSFAGIIVLLLDELLQKGYGLGSGISLFIATNICESVMWRAFSPMTMNNGRGKEFEGAIIALFHLLITRKDKIRALRYAFYRPGLPNIANLLATVIVFFVVVYFQGFRVELPVKNPKYRGQQGLYPIKLFYTSNTPIIIISSLVSNLMIISQMLARRWEGNFLVGLLGKWSHDQQMRPVGGIIYYLNAPASFTEALADPLQLIVYVVFMLGSCALVSRLWIEFSGTSARDVAKQLRDDGMTMKGYRDTALIDVLNRYIPTAALFGGMCIGALTVFADFLGAIGSGTGILLAVTTIFQYFELLKKEGEELGFMGF</sequence>
<dbReference type="OrthoDB" id="420669at2759"/>
<keyword evidence="3 9" id="KW-0813">Transport</keyword>
<evidence type="ECO:0000256" key="4">
    <source>
        <dbReference type="ARBA" id="ARBA00022692"/>
    </source>
</evidence>
<reference evidence="13 14" key="1">
    <citation type="submission" date="2016-05" db="EMBL/GenBank/DDBJ databases">
        <title>Nuclear genome of Blastocystis sp. subtype 1 NandII.</title>
        <authorList>
            <person name="Gentekaki E."/>
            <person name="Curtis B."/>
            <person name="Stairs C."/>
            <person name="Eme L."/>
            <person name="Herman E."/>
            <person name="Klimes V."/>
            <person name="Arias M.C."/>
            <person name="Elias M."/>
            <person name="Hilliou F."/>
            <person name="Klute M."/>
            <person name="Malik S.-B."/>
            <person name="Pightling A."/>
            <person name="Rachubinski R."/>
            <person name="Salas D."/>
            <person name="Schlacht A."/>
            <person name="Suga H."/>
            <person name="Archibald J."/>
            <person name="Ball S.G."/>
            <person name="Clark G."/>
            <person name="Dacks J."/>
            <person name="Van Der Giezen M."/>
            <person name="Tsaousis A."/>
            <person name="Roger A."/>
        </authorList>
    </citation>
    <scope>NUCLEOTIDE SEQUENCE [LARGE SCALE GENOMIC DNA]</scope>
    <source>
        <strain evidence="14">ATCC 50177 / NandII</strain>
    </source>
</reference>
<dbReference type="Gene3D" id="1.10.3370.10">
    <property type="entry name" value="SecY subunit domain"/>
    <property type="match status" value="1"/>
</dbReference>
<evidence type="ECO:0000256" key="2">
    <source>
        <dbReference type="ARBA" id="ARBA00005751"/>
    </source>
</evidence>
<dbReference type="NCBIfam" id="NF006341">
    <property type="entry name" value="PRK08568.1-5"/>
    <property type="match status" value="1"/>
</dbReference>
<feature type="transmembrane region" description="Helical" evidence="11">
    <location>
        <begin position="348"/>
        <end position="367"/>
    </location>
</feature>
<dbReference type="EMBL" id="LXWW01000202">
    <property type="protein sequence ID" value="OAO14909.1"/>
    <property type="molecule type" value="Genomic_DNA"/>
</dbReference>
<evidence type="ECO:0000313" key="14">
    <source>
        <dbReference type="Proteomes" id="UP000078348"/>
    </source>
</evidence>
<proteinExistence type="inferred from homology"/>
<dbReference type="Proteomes" id="UP000078348">
    <property type="component" value="Unassembled WGS sequence"/>
</dbReference>
<dbReference type="Pfam" id="PF00344">
    <property type="entry name" value="SecY"/>
    <property type="match status" value="1"/>
</dbReference>
<dbReference type="PROSITE" id="PS00755">
    <property type="entry name" value="SECY_1"/>
    <property type="match status" value="1"/>
</dbReference>
<dbReference type="Pfam" id="PF10559">
    <property type="entry name" value="Plug_translocon"/>
    <property type="match status" value="1"/>
</dbReference>
<feature type="transmembrane region" description="Helical" evidence="11">
    <location>
        <begin position="144"/>
        <end position="161"/>
    </location>
</feature>
<dbReference type="NCBIfam" id="TIGR00967">
    <property type="entry name" value="3a0501s007"/>
    <property type="match status" value="1"/>
</dbReference>
<keyword evidence="5 9" id="KW-0653">Protein transport</keyword>
<evidence type="ECO:0000256" key="10">
    <source>
        <dbReference type="RuleBase" id="RU004349"/>
    </source>
</evidence>
<evidence type="ECO:0000256" key="7">
    <source>
        <dbReference type="ARBA" id="ARBA00023010"/>
    </source>
</evidence>
<protein>
    <submittedName>
        <fullName evidence="13">Protein transporter Sec61 subunit alpha</fullName>
    </submittedName>
</protein>
<dbReference type="AlphaFoldDB" id="A0A196SG12"/>
<keyword evidence="14" id="KW-1185">Reference proteome</keyword>
<keyword evidence="4 9" id="KW-0812">Transmembrane</keyword>
<feature type="transmembrane region" description="Helical" evidence="11">
    <location>
        <begin position="399"/>
        <end position="418"/>
    </location>
</feature>
<keyword evidence="6 11" id="KW-1133">Transmembrane helix</keyword>
<dbReference type="FunFam" id="1.10.3370.10:FF:000009">
    <property type="entry name" value="Pretranslocation protein, alpha subunit, putative"/>
    <property type="match status" value="1"/>
</dbReference>
<comment type="similarity">
    <text evidence="2 10">Belongs to the SecY/SEC61-alpha family.</text>
</comment>
<keyword evidence="7 9" id="KW-0811">Translocation</keyword>
<dbReference type="InterPro" id="IPR002208">
    <property type="entry name" value="SecY/SEC61-alpha"/>
</dbReference>